<feature type="transmembrane region" description="Helical" evidence="1">
    <location>
        <begin position="223"/>
        <end position="239"/>
    </location>
</feature>
<gene>
    <name evidence="2" type="ORF">H9Q76_09875</name>
</gene>
<dbReference type="Proteomes" id="UP000515819">
    <property type="component" value="Chromosome"/>
</dbReference>
<keyword evidence="3" id="KW-1185">Reference proteome</keyword>
<protein>
    <submittedName>
        <fullName evidence="2">Uncharacterized protein</fullName>
    </submittedName>
</protein>
<reference evidence="2 3" key="1">
    <citation type="submission" date="2020-08" db="EMBL/GenBank/DDBJ databases">
        <authorList>
            <person name="Liu C."/>
            <person name="Sun Q."/>
        </authorList>
    </citation>
    <scope>NUCLEOTIDE SEQUENCE [LARGE SCALE GENOMIC DNA]</scope>
    <source>
        <strain evidence="2 3">NSJ-4</strain>
    </source>
</reference>
<keyword evidence="1" id="KW-0812">Transmembrane</keyword>
<accession>A0A7G9FKG2</accession>
<dbReference type="AlphaFoldDB" id="A0A7G9FKG2"/>
<feature type="transmembrane region" description="Helical" evidence="1">
    <location>
        <begin position="192"/>
        <end position="211"/>
    </location>
</feature>
<dbReference type="KEGG" id="wcp:H9Q76_09875"/>
<dbReference type="EMBL" id="CP060632">
    <property type="protein sequence ID" value="QNL99043.1"/>
    <property type="molecule type" value="Genomic_DNA"/>
</dbReference>
<feature type="transmembrane region" description="Helical" evidence="1">
    <location>
        <begin position="65"/>
        <end position="81"/>
    </location>
</feature>
<feature type="transmembrane region" description="Helical" evidence="1">
    <location>
        <begin position="93"/>
        <end position="110"/>
    </location>
</feature>
<feature type="transmembrane region" description="Helical" evidence="1">
    <location>
        <begin position="131"/>
        <end position="153"/>
    </location>
</feature>
<dbReference type="RefSeq" id="WP_249321031.1">
    <property type="nucleotide sequence ID" value="NZ_CP060632.1"/>
</dbReference>
<keyword evidence="1" id="KW-0472">Membrane</keyword>
<evidence type="ECO:0000313" key="2">
    <source>
        <dbReference type="EMBL" id="QNL99043.1"/>
    </source>
</evidence>
<name>A0A7G9FKG2_9FIRM</name>
<sequence>MKAYRQRIQEYRDFVQQTCIREEAGACTIKVCQDILTEQALQMESKKTSYFEFLYEQSRFIKKRWWVLQGGVLLYLWLWLSNNANDMKETMRLMGIFATMFVILIVPEVWKNRRNGAVEVEQASYYTLRRICAARVLLFAAVDFLIVMIFLAVAYRTTALTLNNLVVNFLIPVNVSCCICFRVLYSRWERSEYVAVMLCLLWVAVWTMIVVNDAVYQRIASPVWKAMLLLTFVYVVYCVRKSLTFDEKMLEDYTNEIRV</sequence>
<proteinExistence type="predicted"/>
<organism evidence="2 3">
    <name type="scientific">Wujia chipingensis</name>
    <dbReference type="NCBI Taxonomy" id="2763670"/>
    <lineage>
        <taxon>Bacteria</taxon>
        <taxon>Bacillati</taxon>
        <taxon>Bacillota</taxon>
        <taxon>Clostridia</taxon>
        <taxon>Lachnospirales</taxon>
        <taxon>Lachnospiraceae</taxon>
        <taxon>Wujia</taxon>
    </lineage>
</organism>
<feature type="transmembrane region" description="Helical" evidence="1">
    <location>
        <begin position="165"/>
        <end position="185"/>
    </location>
</feature>
<evidence type="ECO:0000256" key="1">
    <source>
        <dbReference type="SAM" id="Phobius"/>
    </source>
</evidence>
<keyword evidence="1" id="KW-1133">Transmembrane helix</keyword>
<evidence type="ECO:0000313" key="3">
    <source>
        <dbReference type="Proteomes" id="UP000515819"/>
    </source>
</evidence>